<gene>
    <name evidence="2" type="ORF">AAE3_LOCUS3515</name>
</gene>
<reference evidence="2 3" key="1">
    <citation type="submission" date="2020-01" db="EMBL/GenBank/DDBJ databases">
        <authorList>
            <person name="Gupta K D."/>
        </authorList>
    </citation>
    <scope>NUCLEOTIDE SEQUENCE [LARGE SCALE GENOMIC DNA]</scope>
</reference>
<evidence type="ECO:0000256" key="1">
    <source>
        <dbReference type="SAM" id="MobiDB-lite"/>
    </source>
</evidence>
<name>A0A8S0VXT7_CYCAE</name>
<dbReference type="Proteomes" id="UP000467700">
    <property type="component" value="Unassembled WGS sequence"/>
</dbReference>
<proteinExistence type="predicted"/>
<protein>
    <submittedName>
        <fullName evidence="2">Uncharacterized protein</fullName>
    </submittedName>
</protein>
<dbReference type="EMBL" id="CACVBS010000032">
    <property type="protein sequence ID" value="CAA7261331.1"/>
    <property type="molecule type" value="Genomic_DNA"/>
</dbReference>
<keyword evidence="3" id="KW-1185">Reference proteome</keyword>
<evidence type="ECO:0000313" key="2">
    <source>
        <dbReference type="EMBL" id="CAA7261331.1"/>
    </source>
</evidence>
<dbReference type="AlphaFoldDB" id="A0A8S0VXT7"/>
<comment type="caution">
    <text evidence="2">The sequence shown here is derived from an EMBL/GenBank/DDBJ whole genome shotgun (WGS) entry which is preliminary data.</text>
</comment>
<feature type="region of interest" description="Disordered" evidence="1">
    <location>
        <begin position="81"/>
        <end position="115"/>
    </location>
</feature>
<organism evidence="2 3">
    <name type="scientific">Cyclocybe aegerita</name>
    <name type="common">Black poplar mushroom</name>
    <name type="synonym">Agrocybe aegerita</name>
    <dbReference type="NCBI Taxonomy" id="1973307"/>
    <lineage>
        <taxon>Eukaryota</taxon>
        <taxon>Fungi</taxon>
        <taxon>Dikarya</taxon>
        <taxon>Basidiomycota</taxon>
        <taxon>Agaricomycotina</taxon>
        <taxon>Agaricomycetes</taxon>
        <taxon>Agaricomycetidae</taxon>
        <taxon>Agaricales</taxon>
        <taxon>Agaricineae</taxon>
        <taxon>Bolbitiaceae</taxon>
        <taxon>Cyclocybe</taxon>
    </lineage>
</organism>
<evidence type="ECO:0000313" key="3">
    <source>
        <dbReference type="Proteomes" id="UP000467700"/>
    </source>
</evidence>
<accession>A0A8S0VXT7</accession>
<sequence>MSGATIVTSWFEIGGTASGLHRQVTMVDVCISGQPTGVDESGDVARLAMSFIADAKLDTTHPPLATLSFLPDSRCNYNIQHPKANITPAPPAERSIESYCPSSIDEPPYDPSITT</sequence>